<evidence type="ECO:0000256" key="2">
    <source>
        <dbReference type="SAM" id="MobiDB-lite"/>
    </source>
</evidence>
<feature type="compositionally biased region" description="Basic and acidic residues" evidence="2">
    <location>
        <begin position="1510"/>
        <end position="1524"/>
    </location>
</feature>
<feature type="compositionally biased region" description="Polar residues" evidence="2">
    <location>
        <begin position="179"/>
        <end position="188"/>
    </location>
</feature>
<dbReference type="Proteomes" id="UP001151582">
    <property type="component" value="Unassembled WGS sequence"/>
</dbReference>
<dbReference type="PANTHER" id="PTHR36100">
    <property type="entry name" value="BUD SITE SELECTION PROTEIN 4"/>
    <property type="match status" value="1"/>
</dbReference>
<dbReference type="EMBL" id="JANBQB010000083">
    <property type="protein sequence ID" value="KAJ1982637.1"/>
    <property type="molecule type" value="Genomic_DNA"/>
</dbReference>
<dbReference type="InterPro" id="IPR001849">
    <property type="entry name" value="PH_domain"/>
</dbReference>
<feature type="region of interest" description="Disordered" evidence="2">
    <location>
        <begin position="2471"/>
        <end position="2505"/>
    </location>
</feature>
<feature type="compositionally biased region" description="Polar residues" evidence="2">
    <location>
        <begin position="2665"/>
        <end position="2680"/>
    </location>
</feature>
<feature type="region of interest" description="Disordered" evidence="2">
    <location>
        <begin position="1665"/>
        <end position="1729"/>
    </location>
</feature>
<feature type="compositionally biased region" description="Low complexity" evidence="2">
    <location>
        <begin position="151"/>
        <end position="172"/>
    </location>
</feature>
<feature type="compositionally biased region" description="Low complexity" evidence="2">
    <location>
        <begin position="3437"/>
        <end position="3447"/>
    </location>
</feature>
<feature type="compositionally biased region" description="Polar residues" evidence="2">
    <location>
        <begin position="1330"/>
        <end position="1353"/>
    </location>
</feature>
<feature type="compositionally biased region" description="Polar residues" evidence="2">
    <location>
        <begin position="40"/>
        <end position="65"/>
    </location>
</feature>
<feature type="compositionally biased region" description="Low complexity" evidence="2">
    <location>
        <begin position="1790"/>
        <end position="1806"/>
    </location>
</feature>
<feature type="compositionally biased region" description="Pro residues" evidence="2">
    <location>
        <begin position="2800"/>
        <end position="2809"/>
    </location>
</feature>
<feature type="compositionally biased region" description="Polar residues" evidence="2">
    <location>
        <begin position="1176"/>
        <end position="1187"/>
    </location>
</feature>
<feature type="compositionally biased region" description="Low complexity" evidence="2">
    <location>
        <begin position="2485"/>
        <end position="2501"/>
    </location>
</feature>
<dbReference type="SMART" id="SM00233">
    <property type="entry name" value="PH"/>
    <property type="match status" value="1"/>
</dbReference>
<dbReference type="Gene3D" id="1.25.40.20">
    <property type="entry name" value="Ankyrin repeat-containing domain"/>
    <property type="match status" value="1"/>
</dbReference>
<feature type="compositionally biased region" description="Low complexity" evidence="2">
    <location>
        <begin position="3495"/>
        <end position="3513"/>
    </location>
</feature>
<feature type="compositionally biased region" description="Polar residues" evidence="2">
    <location>
        <begin position="1745"/>
        <end position="1766"/>
    </location>
</feature>
<dbReference type="InterPro" id="IPR002110">
    <property type="entry name" value="Ankyrin_rpt"/>
</dbReference>
<feature type="region of interest" description="Disordered" evidence="2">
    <location>
        <begin position="2277"/>
        <end position="2305"/>
    </location>
</feature>
<feature type="region of interest" description="Disordered" evidence="2">
    <location>
        <begin position="1"/>
        <end position="82"/>
    </location>
</feature>
<feature type="compositionally biased region" description="Polar residues" evidence="2">
    <location>
        <begin position="2346"/>
        <end position="2361"/>
    </location>
</feature>
<feature type="region of interest" description="Disordered" evidence="2">
    <location>
        <begin position="3625"/>
        <end position="3706"/>
    </location>
</feature>
<feature type="region of interest" description="Disordered" evidence="2">
    <location>
        <begin position="997"/>
        <end position="1035"/>
    </location>
</feature>
<feature type="compositionally biased region" description="Low complexity" evidence="2">
    <location>
        <begin position="15"/>
        <end position="39"/>
    </location>
</feature>
<reference evidence="4" key="1">
    <citation type="submission" date="2022-07" db="EMBL/GenBank/DDBJ databases">
        <title>Phylogenomic reconstructions and comparative analyses of Kickxellomycotina fungi.</title>
        <authorList>
            <person name="Reynolds N.K."/>
            <person name="Stajich J.E."/>
            <person name="Barry K."/>
            <person name="Grigoriev I.V."/>
            <person name="Crous P."/>
            <person name="Smith M.E."/>
        </authorList>
    </citation>
    <scope>NUCLEOTIDE SEQUENCE</scope>
    <source>
        <strain evidence="4">RSA 567</strain>
    </source>
</reference>
<dbReference type="InterPro" id="IPR036770">
    <property type="entry name" value="Ankyrin_rpt-contain_sf"/>
</dbReference>
<feature type="compositionally biased region" description="Low complexity" evidence="2">
    <location>
        <begin position="752"/>
        <end position="769"/>
    </location>
</feature>
<feature type="region of interest" description="Disordered" evidence="2">
    <location>
        <begin position="1992"/>
        <end position="2037"/>
    </location>
</feature>
<feature type="region of interest" description="Disordered" evidence="2">
    <location>
        <begin position="2693"/>
        <end position="2718"/>
    </location>
</feature>
<name>A0A9W8B419_9FUNG</name>
<feature type="compositionally biased region" description="Basic and acidic residues" evidence="2">
    <location>
        <begin position="1420"/>
        <end position="1429"/>
    </location>
</feature>
<feature type="compositionally biased region" description="Polar residues" evidence="2">
    <location>
        <begin position="524"/>
        <end position="543"/>
    </location>
</feature>
<feature type="region of interest" description="Disordered" evidence="2">
    <location>
        <begin position="568"/>
        <end position="649"/>
    </location>
</feature>
<feature type="region of interest" description="Disordered" evidence="2">
    <location>
        <begin position="1550"/>
        <end position="1596"/>
    </location>
</feature>
<dbReference type="PROSITE" id="PS50003">
    <property type="entry name" value="PH_DOMAIN"/>
    <property type="match status" value="1"/>
</dbReference>
<feature type="compositionally biased region" description="Polar residues" evidence="2">
    <location>
        <begin position="1360"/>
        <end position="1370"/>
    </location>
</feature>
<evidence type="ECO:0000313" key="4">
    <source>
        <dbReference type="EMBL" id="KAJ1982637.1"/>
    </source>
</evidence>
<feature type="compositionally biased region" description="Polar residues" evidence="2">
    <location>
        <begin position="715"/>
        <end position="751"/>
    </location>
</feature>
<feature type="region of interest" description="Disordered" evidence="2">
    <location>
        <begin position="1330"/>
        <end position="1370"/>
    </location>
</feature>
<sequence length="3706" mass="401522">MLRRLWTPGGSESQPSSPNSANAPANFSDSMISRSSRMSTTEASQMETSHNRSSASTTDNSVHTTATRDHLEPVTSPDHPAALSLNVSGLSSLGTQDAPSTAEALPTLEHGYDYEYMIQSHSMDSAVPAKHTASVSKASLAPVERREEFDSSSTSLSRPSSLAAQAAVDAAVSRYGPDQSDTSSNPSRVSELGIGENDAEAPPPLLPGYPLSHSLTASDRRHSIPTTPTAHAPLEDPYAQVASSLSNLHPTPPGAANVHTEEAILHSKWFHAISNSQLIAVTALLSTYPPLMGARSPVPHPYHPDLLPVAAQFLGEDTSGMDALQIALMRYHAAQQEFAANSKKGSEDLETCAAVIHALLDTIWKKELDEHRFGRAQNTSLHLAAFLGQAAVVDRLLAKGATASVQNGLHYYPFDVTDCRKIRAQLIQAMEDEKHNRRPRHGFQPDLLSEKEGVALLVEEAINNPAPIGPHRADRGSERLLAVSQSDEEFDAEDDAHSQSSTPDVFAAYDRLMGIDSDVETEPLTASGSDQSSTARLQYGWSQSPPPTEVAPSEYEVQRATLVVSPARFSTPEPELPAPPHSPQSLGSNHSNDEGFHARSRPVPVSANGALAGSAMSSDSFHTAHSASLPNRSDSSLPSGDGASNLHTNGSTFDSSLSYLEMGIRPAVPSVTARSATPPLPAHANDAAPEPLHPRAAPTDPFYGAHASPPLSALSVGQPSLSPRANAQTTDPQGRSETTVTFQLDTPQRPRSTGSTTVSGSSQSSTELSHLSDEPPLPRLLSTVRFAAEPEYIPATENASTMTYSDEQSCMSQDTDDFITNELYNMSDEIVRSEEDGEAPLLLRQGLYPRSMSVSGITPGGLGSSTGLASMALRESWSSPHFSELHADNEDRGTNHGGMLLEDIGWYTKDTAVNEALNPNSPTHAPTQSDPSATDSAPFGFTEAAYYNKVLESDAFPKDLGLNSQSNIVWATTLGVSTADPLLADDELALRAHHQELYGHNGPRPKPRSRRYTQSGPGLGTSRLDDDLHSPADPTFLQMQPETLQASNRPQPLHRTNLDAVQLNAGDLSCPRDSDDPSELDHGAVDALMSRLVSSPDLSLRPASSLGLRRPDSRLSQHSLDDAPLMGTPSYDHHSQRVTSRDMGRAWSLSPDIPDRSYSTTSRTQLTATDRPASLRTDSPFVSTSSGHAALVNPSPRRQTIPFGTDQQDAEPDQASLFPDLQASRDFLASRRPESRRGSPLGSPSMRPGSATGHRASHSGSVRPNTKVRADLGNLSPHRSEAVVAQYIDDSIRGRRPRAVTESHEAVGPLRTSSKPFLALPAPIQTQAFRSYSPSSTYSPQRSMASPNTSMVSSIGAPGATTNPTCSSPSLENLERRALVSSFLQNGSSSSSGSRPSSAMASFLSDHANLDARGPSSSMHARDASEHLARSHGSQEALDNFSGSFHVGLRDHDHRFALSAKRLTGERVEPGAGSSLASRRASQDIPAAEVTSPRRRSITRLSKSSLVTQRRMEFEHSSSSRSGDDGFSFASANSVVDLAYSPVVAPQRSSAAHSQRLPPLPLPLSPILKNPLSGQEQSSPSLSPLDNDRSPRSHPIMIPSYTMIQEFDQLVQPTMVQHNLDSDTPFLEVLRLMQEDRRREQLRNHRAIRRRHSISEGRVPALPRRVSTDGRQSTVRAATTAPGANLRGLGRRNSMPSHMPRGQNTARTHPYSRPHRSVVSPPLSATIPTPATWLPLAELRKESRYSSSGTAPKRSSTEPMHTSFQPTEAPLQHSRLGPDPMQQLMQEYPVSSKSGGSSRNSSTVSTPCASTSSAGGMGLALSDGSLTLSSGLPSSFAPEPITPSTMLPLQLDERRRCIPRSRTSSLSALASGPSERYFDGTMPSFAAQSLSAPYPRAPPPSSRDRMTTAQKQDLLCAIRDQIARDHPDRRLPNDLFADDWERPTTGLPKVSQFFDPDNRYTHITDRNQLKVLLIRDMQYLTDRLGRVPLTEFDRPDPLALHPGHRQVAKHLERQRNRTRSSSRETDELDEPTPGLDVHLTHLRPLPISSHTSASEASRAQLPSATSLDSVHGEAWLNQPFHPWALAIAKYPFLYYGAISTSSILTQINILRNLARISRETQQGQPLSRLLEVSLPGIIPHATTANNDYDSDASLNPPAYPLLEDDVRQLIRQRKPQLKQWLMKQSPEVLQQLLPGLRELYVRQIGDVLDDIERMDHFRGRRRTLAQGFALSAVSMPLSSRLASSYGEMSVAVRELPPRPESAPPEFSDTMSQYDYSYPPSSRQSGYTTATRHTMSHPRGLTASRPDTHALRKLMHQDLCNLRREYANLAVREWVNHANAVEAPQGRSAQPTPTTGPPNSRGSLRPVARIADSVSQSLLSLSDRMDSGISTPIPPDAPLDHPARPFDSQTNVAEAVSQILNEIPAPESVIGLTLGTALPFSTVVQPLAVSVLAPNQQPSPPTVPVVSTLPADQSVDNQPAQGVPLTARSMDSSASTASPATSADHDATSLVLSEEAKLNWVNQWQQVLEYFEARKSRAWEKLPDPEQYLDPDYHGPLPDLPRIVDGQIYGMTAEMVAADQGLGTESSSISSRLSSTRSRRPLADDGWATLSSASSRPDMTPKAVDEFGQADNRTPVATNQSDSQLPPMAAKAAPQPTTPTAPTTPSGPVQATTSTPSSGRTVELADTNSLQAVLDQFPAPPPVFTPTPRTRAESDSYCSRLEASAHKRHSLIDFYQQRPGKYQSSDPQLSMDTRPQHQLPLLLDADTQSALTTSAESLASPNQASADYSQWLNSEITAPRISPPPRPPAPFHSHSAINLPRGPLLAQDLLTQLSDAQRELQPSTSDPHNRVLPSIGSDVSFLQTDEDLSNWVGMEDVARAVAAVEADLQSVPVHDSPTSHIGRTTPLPPPSAIALSSTPRSDGLAAAPYPQLSPIHPTPLNLGDQAIPLPTSSQHLPDSMAPALTQLTALPAELAPLPSPSDPNSAGAAEPAQTVRGIPLPAYANPFVQVPTTETCFTPPRPFLDHGHVYLRILSLEDMAFTPANPCRAIYLVIHNENEVRVTKPVPAEHIDNASVRINQEFRIPLGDESTLLFWVRLQTTAKVSPSAGGSAAQSSAFRKLKALSSKNCFPLGKREPARRRPAPSAIPDYPRIPKRDSSLPTPQLPSFTATSQVAPRVATKDRADQPGLAAESNFPYSTFRSDDSSILEDDPVEPHAMGIEPAATGPQYREETHGSVTISIRSILKRVFARTYIGSWPVESVWVDGPAGRLVLQLFYLPALPQMLPREIPFTFREMMDTVAAADWHTTIWCHGYLYMRGLDSPFWRRRYFKLEGAFLIAYHEETKAARMLVDLTMAGYVIDNDSDLIGAAGSTIAVPISRPGHRRKRSCSARSASRRSQQQPYAAIGPSRPAPSERRQSIATIEPSTQPPEPHCSSYLLSQLSTPSSHSSEHHSDSGFDSGTGSNPSLSPQSTDQRHSKLLPLTNNSATIATPAPTDLDTSTASSSDSSTPHTSFAREQEKQAYIRQYSLQSLVHPKNSWSIVFRDDDGRLELYADTPEDKAKWVTSLKALVGKVPRVPTWFVRLLTVDQSPLPTLCSSSAPDRSVTAAQHNPRPAIQQQTFTHPTTVHTHAQTQAHASTLPTQPTHQMSPLSPSGRRTAAAATPRARKSSAVSQISRLRWEETGATKSRGRTSRQSIPDFQSKAAA</sequence>
<feature type="compositionally biased region" description="Basic and acidic residues" evidence="2">
    <location>
        <begin position="1131"/>
        <end position="1144"/>
    </location>
</feature>
<feature type="region of interest" description="Disordered" evidence="2">
    <location>
        <begin position="2341"/>
        <end position="2364"/>
    </location>
</feature>
<comment type="caution">
    <text evidence="4">The sequence shown here is derived from an EMBL/GenBank/DDBJ whole genome shotgun (WGS) entry which is preliminary data.</text>
</comment>
<dbReference type="OrthoDB" id="2123378at2759"/>
<feature type="region of interest" description="Disordered" evidence="2">
    <location>
        <begin position="3129"/>
        <end position="3202"/>
    </location>
</feature>
<proteinExistence type="predicted"/>
<dbReference type="GO" id="GO:0005525">
    <property type="term" value="F:GTP binding"/>
    <property type="evidence" value="ECO:0007669"/>
    <property type="project" value="TreeGrafter"/>
</dbReference>
<organism evidence="4 5">
    <name type="scientific">Dimargaris verticillata</name>
    <dbReference type="NCBI Taxonomy" id="2761393"/>
    <lineage>
        <taxon>Eukaryota</taxon>
        <taxon>Fungi</taxon>
        <taxon>Fungi incertae sedis</taxon>
        <taxon>Zoopagomycota</taxon>
        <taxon>Kickxellomycotina</taxon>
        <taxon>Dimargaritomycetes</taxon>
        <taxon>Dimargaritales</taxon>
        <taxon>Dimargaritaceae</taxon>
        <taxon>Dimargaris</taxon>
    </lineage>
</organism>
<dbReference type="PANTHER" id="PTHR36100:SF1">
    <property type="entry name" value="BUD SITE SELECTION PROTEIN 4"/>
    <property type="match status" value="1"/>
</dbReference>
<keyword evidence="5" id="KW-1185">Reference proteome</keyword>
<feature type="compositionally biased region" description="Polar residues" evidence="2">
    <location>
        <begin position="1499"/>
        <end position="1508"/>
    </location>
</feature>
<feature type="compositionally biased region" description="Low complexity" evidence="2">
    <location>
        <begin position="3625"/>
        <end position="3639"/>
    </location>
</feature>
<evidence type="ECO:0000313" key="5">
    <source>
        <dbReference type="Proteomes" id="UP001151582"/>
    </source>
</evidence>
<dbReference type="PROSITE" id="PS50297">
    <property type="entry name" value="ANK_REP_REGION"/>
    <property type="match status" value="1"/>
</dbReference>
<dbReference type="PROSITE" id="PS50088">
    <property type="entry name" value="ANK_REPEAT"/>
    <property type="match status" value="1"/>
</dbReference>
<feature type="compositionally biased region" description="Polar residues" evidence="2">
    <location>
        <begin position="2277"/>
        <end position="2292"/>
    </location>
</feature>
<feature type="region of interest" description="Disordered" evidence="2">
    <location>
        <begin position="2796"/>
        <end position="2817"/>
    </location>
</feature>
<feature type="compositionally biased region" description="Polar residues" evidence="2">
    <location>
        <begin position="615"/>
        <end position="638"/>
    </location>
</feature>
<gene>
    <name evidence="4" type="primary">BUD4</name>
    <name evidence="4" type="ORF">H4R34_001634</name>
</gene>
<feature type="region of interest" description="Disordered" evidence="2">
    <location>
        <begin position="1097"/>
        <end position="1212"/>
    </location>
</feature>
<evidence type="ECO:0000259" key="3">
    <source>
        <dbReference type="PROSITE" id="PS50003"/>
    </source>
</evidence>
<feature type="compositionally biased region" description="Low complexity" evidence="2">
    <location>
        <begin position="2645"/>
        <end position="2663"/>
    </location>
</feature>
<evidence type="ECO:0000256" key="1">
    <source>
        <dbReference type="PROSITE-ProRule" id="PRU00023"/>
    </source>
</evidence>
<feature type="region of interest" description="Disordered" evidence="2">
    <location>
        <begin position="671"/>
        <end position="777"/>
    </location>
</feature>
<accession>A0A9W8B419</accession>
<feature type="repeat" description="ANK" evidence="1">
    <location>
        <begin position="376"/>
        <end position="408"/>
    </location>
</feature>
<feature type="compositionally biased region" description="Polar residues" evidence="2">
    <location>
        <begin position="3640"/>
        <end position="3651"/>
    </location>
</feature>
<feature type="compositionally biased region" description="Low complexity" evidence="2">
    <location>
        <begin position="1471"/>
        <end position="1480"/>
    </location>
</feature>
<keyword evidence="1" id="KW-0040">ANK repeat</keyword>
<feature type="compositionally biased region" description="Polar residues" evidence="2">
    <location>
        <begin position="3456"/>
        <end position="3472"/>
    </location>
</feature>
<dbReference type="SUPFAM" id="SSF50729">
    <property type="entry name" value="PH domain-like"/>
    <property type="match status" value="1"/>
</dbReference>
<feature type="compositionally biased region" description="Polar residues" evidence="2">
    <location>
        <begin position="917"/>
        <end position="935"/>
    </location>
</feature>
<feature type="region of interest" description="Disordered" evidence="2">
    <location>
        <begin position="3377"/>
        <end position="3516"/>
    </location>
</feature>
<feature type="region of interest" description="Disordered" evidence="2">
    <location>
        <begin position="135"/>
        <end position="234"/>
    </location>
</feature>
<feature type="region of interest" description="Disordered" evidence="2">
    <location>
        <begin position="914"/>
        <end position="937"/>
    </location>
</feature>
<feature type="region of interest" description="Disordered" evidence="2">
    <location>
        <begin position="1408"/>
        <end position="1435"/>
    </location>
</feature>
<feature type="compositionally biased region" description="Polar residues" evidence="2">
    <location>
        <begin position="3158"/>
        <end position="3173"/>
    </location>
</feature>
<feature type="domain" description="PH" evidence="3">
    <location>
        <begin position="3307"/>
        <end position="3572"/>
    </location>
</feature>
<feature type="compositionally biased region" description="Basic and acidic residues" evidence="2">
    <location>
        <begin position="1109"/>
        <end position="1121"/>
    </location>
</feature>
<feature type="compositionally biased region" description="Polar residues" evidence="2">
    <location>
        <begin position="2630"/>
        <end position="2643"/>
    </location>
</feature>
<feature type="region of interest" description="Disordered" evidence="2">
    <location>
        <begin position="2580"/>
        <end position="2680"/>
    </location>
</feature>
<feature type="compositionally biased region" description="Low complexity" evidence="2">
    <location>
        <begin position="2585"/>
        <end position="2595"/>
    </location>
</feature>
<dbReference type="InterPro" id="IPR052007">
    <property type="entry name" value="Bud4"/>
</dbReference>
<feature type="region of interest" description="Disordered" evidence="2">
    <location>
        <begin position="521"/>
        <end position="555"/>
    </location>
</feature>
<feature type="compositionally biased region" description="Polar residues" evidence="2">
    <location>
        <begin position="1157"/>
        <end position="1168"/>
    </location>
</feature>
<feature type="compositionally biased region" description="Polar residues" evidence="2">
    <location>
        <begin position="1573"/>
        <end position="1584"/>
    </location>
</feature>
<feature type="region of interest" description="Disordered" evidence="2">
    <location>
        <begin position="483"/>
        <end position="503"/>
    </location>
</feature>
<feature type="compositionally biased region" description="Low complexity" evidence="2">
    <location>
        <begin position="3652"/>
        <end position="3664"/>
    </location>
</feature>
<feature type="region of interest" description="Disordered" evidence="2">
    <location>
        <begin position="1230"/>
        <end position="1267"/>
    </location>
</feature>
<feature type="region of interest" description="Disordered" evidence="2">
    <location>
        <begin position="1743"/>
        <end position="1814"/>
    </location>
</feature>
<protein>
    <submittedName>
        <fullName evidence="4">Bud site selection protein bud4</fullName>
    </submittedName>
</protein>
<feature type="compositionally biased region" description="Basic and acidic residues" evidence="2">
    <location>
        <begin position="2009"/>
        <end position="2025"/>
    </location>
</feature>
<feature type="region of interest" description="Disordered" evidence="2">
    <location>
        <begin position="1467"/>
        <end position="1526"/>
    </location>
</feature>